<dbReference type="AlphaFoldDB" id="A0A5N6N6G6"/>
<name>A0A5N6N6G6_9ASTR</name>
<sequence>MDSLTTEKVLLYNILLELKKQTPIIKEISEDLKEMKEKQVIANNVNNNIKESLVLLEQSLVPPLTSFEVALESLSENMQSLVNITSSSNIEAVTQRQCMIHGNETKHSREFFQASSSLVTPALNAYTVLASVALSRPMALDQSIIFGIASFLSLSSVLINMKMIKQFQQSETDPNKAIWPRLLKATSFTFAIASPVILFFSILLKTKMEREVLVGMIGIIVSVWILMSFLDIKI</sequence>
<accession>A0A5N6N6G6</accession>
<feature type="transmembrane region" description="Helical" evidence="1">
    <location>
        <begin position="212"/>
        <end position="230"/>
    </location>
</feature>
<feature type="transmembrane region" description="Helical" evidence="1">
    <location>
        <begin position="144"/>
        <end position="161"/>
    </location>
</feature>
<dbReference type="EMBL" id="SZYD01000013">
    <property type="protein sequence ID" value="KAD4384881.1"/>
    <property type="molecule type" value="Genomic_DNA"/>
</dbReference>
<dbReference type="Proteomes" id="UP000326396">
    <property type="component" value="Linkage Group LG3"/>
</dbReference>
<keyword evidence="1" id="KW-0812">Transmembrane</keyword>
<keyword evidence="1" id="KW-0472">Membrane</keyword>
<feature type="transmembrane region" description="Helical" evidence="1">
    <location>
        <begin position="182"/>
        <end position="206"/>
    </location>
</feature>
<keyword evidence="3" id="KW-1185">Reference proteome</keyword>
<organism evidence="2 3">
    <name type="scientific">Mikania micrantha</name>
    <name type="common">bitter vine</name>
    <dbReference type="NCBI Taxonomy" id="192012"/>
    <lineage>
        <taxon>Eukaryota</taxon>
        <taxon>Viridiplantae</taxon>
        <taxon>Streptophyta</taxon>
        <taxon>Embryophyta</taxon>
        <taxon>Tracheophyta</taxon>
        <taxon>Spermatophyta</taxon>
        <taxon>Magnoliopsida</taxon>
        <taxon>eudicotyledons</taxon>
        <taxon>Gunneridae</taxon>
        <taxon>Pentapetalae</taxon>
        <taxon>asterids</taxon>
        <taxon>campanulids</taxon>
        <taxon>Asterales</taxon>
        <taxon>Asteraceae</taxon>
        <taxon>Asteroideae</taxon>
        <taxon>Heliantheae alliance</taxon>
        <taxon>Eupatorieae</taxon>
        <taxon>Mikania</taxon>
    </lineage>
</organism>
<protein>
    <submittedName>
        <fullName evidence="2">Uncharacterized protein</fullName>
    </submittedName>
</protein>
<reference evidence="2 3" key="1">
    <citation type="submission" date="2019-05" db="EMBL/GenBank/DDBJ databases">
        <title>Mikania micrantha, genome provides insights into the molecular mechanism of rapid growth.</title>
        <authorList>
            <person name="Liu B."/>
        </authorList>
    </citation>
    <scope>NUCLEOTIDE SEQUENCE [LARGE SCALE GENOMIC DNA]</scope>
    <source>
        <strain evidence="2">NLD-2019</strain>
        <tissue evidence="2">Leaf</tissue>
    </source>
</reference>
<gene>
    <name evidence="2" type="ORF">E3N88_25049</name>
</gene>
<evidence type="ECO:0000313" key="2">
    <source>
        <dbReference type="EMBL" id="KAD4384881.1"/>
    </source>
</evidence>
<keyword evidence="1" id="KW-1133">Transmembrane helix</keyword>
<evidence type="ECO:0000313" key="3">
    <source>
        <dbReference type="Proteomes" id="UP000326396"/>
    </source>
</evidence>
<proteinExistence type="predicted"/>
<comment type="caution">
    <text evidence="2">The sequence shown here is derived from an EMBL/GenBank/DDBJ whole genome shotgun (WGS) entry which is preliminary data.</text>
</comment>
<evidence type="ECO:0000256" key="1">
    <source>
        <dbReference type="SAM" id="Phobius"/>
    </source>
</evidence>